<dbReference type="EMBL" id="QEKH01000003">
    <property type="protein sequence ID" value="PVY45258.1"/>
    <property type="molecule type" value="Genomic_DNA"/>
</dbReference>
<evidence type="ECO:0000313" key="2">
    <source>
        <dbReference type="Proteomes" id="UP000245959"/>
    </source>
</evidence>
<keyword evidence="2" id="KW-1185">Reference proteome</keyword>
<protein>
    <submittedName>
        <fullName evidence="1">Uncharacterized protein DUF3795</fullName>
    </submittedName>
</protein>
<accession>A0A2U1B9A8</accession>
<dbReference type="Pfam" id="PF12675">
    <property type="entry name" value="DUF3795"/>
    <property type="match status" value="1"/>
</dbReference>
<dbReference type="AlphaFoldDB" id="A0A2U1B9A8"/>
<gene>
    <name evidence="1" type="ORF">C8D82_103172</name>
</gene>
<reference evidence="1 2" key="1">
    <citation type="submission" date="2018-04" db="EMBL/GenBank/DDBJ databases">
        <title>Genomic Encyclopedia of Type Strains, Phase IV (KMG-IV): sequencing the most valuable type-strain genomes for metagenomic binning, comparative biology and taxonomic classification.</title>
        <authorList>
            <person name="Goeker M."/>
        </authorList>
    </citation>
    <scope>NUCLEOTIDE SEQUENCE [LARGE SCALE GENOMIC DNA]</scope>
    <source>
        <strain evidence="1 2">DSM 14823</strain>
    </source>
</reference>
<proteinExistence type="predicted"/>
<comment type="caution">
    <text evidence="1">The sequence shown here is derived from an EMBL/GenBank/DDBJ whole genome shotgun (WGS) entry which is preliminary data.</text>
</comment>
<name>A0A2U1B9A8_9BACT</name>
<sequence length="154" mass="16911">MMTSITSRCGLRCDVCSFRESCNCGGCIATAGVPFHGECIVAKCCQSRGYLHCGECPELPCRQLYAYSCEDKEHGDNPPGARIEQCRRWALQGILRKFAQSDWKSIAAPAQAYLDGQSSPETLIKALSQADHEDGFCSSEFDALCRKALGFLKK</sequence>
<dbReference type="InterPro" id="IPR024227">
    <property type="entry name" value="DUF3795"/>
</dbReference>
<dbReference type="RefSeq" id="WP_116882852.1">
    <property type="nucleotide sequence ID" value="NZ_CAUFPP010000190.1"/>
</dbReference>
<organism evidence="1 2">
    <name type="scientific">Victivallis vadensis</name>
    <dbReference type="NCBI Taxonomy" id="172901"/>
    <lineage>
        <taxon>Bacteria</taxon>
        <taxon>Pseudomonadati</taxon>
        <taxon>Lentisphaerota</taxon>
        <taxon>Lentisphaeria</taxon>
        <taxon>Victivallales</taxon>
        <taxon>Victivallaceae</taxon>
        <taxon>Victivallis</taxon>
    </lineage>
</organism>
<dbReference type="Proteomes" id="UP000245959">
    <property type="component" value="Unassembled WGS sequence"/>
</dbReference>
<evidence type="ECO:0000313" key="1">
    <source>
        <dbReference type="EMBL" id="PVY45258.1"/>
    </source>
</evidence>
<dbReference type="GeneID" id="78294151"/>